<dbReference type="EMBL" id="SBKP01000003">
    <property type="protein sequence ID" value="RXR29900.1"/>
    <property type="molecule type" value="Genomic_DNA"/>
</dbReference>
<gene>
    <name evidence="3" type="ORF">EQG66_05015</name>
</gene>
<evidence type="ECO:0000256" key="1">
    <source>
        <dbReference type="SAM" id="SignalP"/>
    </source>
</evidence>
<proteinExistence type="predicted"/>
<feature type="domain" description="Filamentous haemagglutinin FhaB/tRNA nuclease CdiA-like TPS" evidence="2">
    <location>
        <begin position="130"/>
        <end position="257"/>
    </location>
</feature>
<dbReference type="InterPro" id="IPR021026">
    <property type="entry name" value="Filamn_hemagglutn_DUF3739"/>
</dbReference>
<reference evidence="4" key="1">
    <citation type="submission" date="2019-01" db="EMBL/GenBank/DDBJ databases">
        <title>Cytophagaceae bacterium strain CAR-16.</title>
        <authorList>
            <person name="Chen W.-M."/>
        </authorList>
    </citation>
    <scope>NUCLEOTIDE SEQUENCE [LARGE SCALE GENOMIC DNA]</scope>
    <source>
        <strain evidence="4">CHR27</strain>
    </source>
</reference>
<dbReference type="Pfam" id="PF12545">
    <property type="entry name" value="DUF3739"/>
    <property type="match status" value="1"/>
</dbReference>
<keyword evidence="4" id="KW-1185">Reference proteome</keyword>
<name>A0A4Q1KKJ6_9SPHN</name>
<dbReference type="PANTHER" id="PTHR12338:SF5">
    <property type="entry name" value="ANTIGEN 43-RELATED"/>
    <property type="match status" value="1"/>
</dbReference>
<feature type="signal peptide" evidence="1">
    <location>
        <begin position="1"/>
        <end position="39"/>
    </location>
</feature>
<sequence>MLVATGTRNSARPLLRSMLLGGASGAALASMLSFAPAHAQLRSMAASVGNAVVRSVRSTATTPVISPSMAQIQQRQAAYRARITAQGNVVASANAAARAAALAAAQTVRNGLGAGGLDPVANGVSSSLDASGLNVWEGASQPKETINGALVDVTINQTQSRALLSWNTFNVGRDTTLTFNQQGNKDWVVVNRVVGGINPATGLLDPTRGPAPSQILGSIKADGTVYILNRSGVLFGATSQVNLNALVASSLELGSATIQTSSTTTRALSLAERNNAYLQNGILTGAVSGIVAGIAGETHGSVDVAAGGRINSTGGFVILAAPKVTSAGELKTAPGGQISLEAGNQVDAYSSTGAPGSTDPYVRGLVLTSVGGGSVDVSGSIDAPTGYISLGTDQSGTINFSGILTSTTSVSRNGKVGMFGGTVNIAADAAISILPDGGPDTIPLSAESIKSFKTSQIDIGSHHFQVNQGRIISRTGAVADLLPALISIGQNATIQAPSADVNIGGTADGRIYRVEEGLLAASKVDIASGAVIDVSGMSDVVLKAERNQLEIAPAKRNELRDTPTYREPTTDGSFTLNGQTLYVDPRVSGVRDDGVAWIGSPLLEAGSLAEQIGGTASELMTKGGNVTLATLSNSTQPASPSAISGVTVASNAVIDFAGGWVRYQDGVIRTSKLVTQDGRVVDIAQADPNDRYVAVAGGFVENLPQLSNPRVFANAFSNDSRFEPGYAEGRDAGSLTIKAPTVSLNGDIHGEAIAGAHQILDGVAASAASKLKGDVRKLQANGRQLASGGLLRIQSVQGGDIATLGADIVVGGANTALPVGTTYLSETTLNSAGLSGLSLQTTGKVDFASGSAVKLADGGAVNIDAGRAITFNGRLTAAGGSITARTFGSQLGSLFDTQDDLSLNGVITAFNAPGMFDISVNSGAELSTRGRWVNDLLATDGNFQGGGYTSGGSITLVAAPHVTAFTDASQSRAVDLSGSILINSGSLLDVSGGGYVSSTGTLALNGKGGNVSLIDETVYFQLNSTSINDGKQTGRNLFLSDIATFNVTSVSSQNGFGSAITPDAINARVDIADGTIRGFGFKGGGTFKLVTPDLNFGSSGGTGTAIPLDFLQKTGFATLDLSAWNTTIIDNVFSNGRIGKTAIASTELLKINAGETLNLTQAILPSILSQRQIDIVRGLANGTDVSRVAALAPTSALGDYDNLAAHLVLGGLTELQVLNGGSIIGAPQASITAPKLYNDGTIRIAGGSITQRQILPASYNGTRPAIAVHAVADADGVDRGAGLSVVFGAADANGKFDELANNALGLTNGTNGPVLSNRELVAGIATDRQIYYLGMLEADQGILLTGASTTNLSGTSVRNPRTPLRPGGAQIASGRMINGGSIRALGTLTTESKIFETPAFGEISYRTGEGLGIYVPSGTRRALRLDALAGATIDLSGASDVYDIRVGATTYAPTAQWSKAGTISALGGGSITGARITARGGAAQALGGTIEWLNPTLTQADIAGASDTLSADQIMAAGFSSFIARGNLDTAGDVALTLGRSFLLMSPDYLSISGTENYTISIASHGDLAITAPHIGLLSSDSNIGAVPELLTSGAGSDTLLLKGDSIDIAGGVTFGASFDNATLDAAGDIRLIGVQPVDRTFNPDSTVAPSLTGGLVVAGDLTLRAAQVYATTGTGNLQQIIENPAAKATPFTIASLGGLNLGGAVRGKPNATIRIESNGAPTPNAPLSAGSYVSILAPNIEQAGVLRAPLGRLDLGSRSGALVNTGGAFATVTTSNLTLEDGSITSVSANGLSIPYGSTTDLTEYYFSPNFLSPITRQPAALLSLSGANIVTGVGATVDASGGGDTYAYEFVSGTGGSRDVLSRFNTDAFSSNDGFQFADGRQVYAIVPASIAASVALYDPLYSGDYGALYGTDVGKTVKLDAAPGLAAGDYVLLPARYALLPGAMRLVENVGAAASNTGTSGQLLDGSVIVSGVYGVSGTGYAESQRRSFTVQTPDVVKSYSRIETTSGNASIGTSNPLARMARDAARIVLDPLTTLSIGSAFDTSGRNGGRGSQVDILGDVLSVVSSLSGNPAPGTAELTVADLAKLNADSLLIGGTRTDLANGSTDIRITAKSITIANDAANPLSAPEILLAVDGARSNLVVADGASLIATGTLTDTRTTDYNVASYTLDGGGNFVADNSGAGAVLRLANGPERLINRSGALAASATSQPVNFSIGTATLSGTSLALDSSRNLTIDAASNIQVKNLGLSGDNIVFSSRTFGISGLVITPELEQSFSSIDRITLRSPKVIGFTPGAHSFNNMAIDAPGLRVLNPVAGQPSQPLSVDLNIAGELKLGNSFADLGSCTQSGPLACLGSGNSLAMSADTVRFGSGTFRTYGYDAAVSITARSGAYYEGKGALDVGGAALSLTTPFLVDRGTGAMPTEKSVQADLTLLTTNTLTISAPAGSTPAAPSTPLAPGARLAFGTLASAVKSVSIDNVLLRATAGTIDIKAQGDIGLTGTTTLATPGYSQKFGEVADQVTVSAGGGTVALLSKTGGIDLGSASRISIGGTTGKAGSLKLIAAQGNVALGGTIDATAPDAGASFTLDNGLGSFDFASFAANSGSAFTGDVAIRTGAGDLNLGAGQSLKLASLSLTADGGFTSVNGTIDTSGINGGDIALFARDGVVIGQTAVLDTHADGYADTDTRQASAGDITLGVSGTGAIAVASGARLDMGARRLNDRLVGHQQIDPRTQNRITAYTYVEADKGGALLLRAPVISQSGGDTVNIGFAGNVTGARAVTVEGYRSYDLATVAANSSFSGVTVANNVATIDAGANVAGKTNFFADTTAGTMVDFIRTFDISASRGNLGSLTTLANYHEKPGVELSYSGDIVLASNWNLGAGTVNVAAALADGDMQLSGLGAYANGQPRYDVVAGREAHLFQNHVDMLYRVGGRVDGAAGMLTLRAGRDLDLKHSLTDGFFAFSDQTDPDYISYQLGGGQRSYYPSINISCGISGCDNLADFVPDTARNPSLPPRSTAINITLSQISPGEEVFTVSYAPYSAAANAAAPTGLQAGGAGDPLGSAQLFPLLADGSAADSFGIRLVGGAGNSPSANPLHVDAASGGNMILEGESSYTLSAVKATAAYTGDVKLDFGNNGQFLGDNLYQSFADLSGVDPITLKNRVVNVQFGAASSSAVSFLQQEALSFFAAFPSDVQFIYPRRGGQPTSFAATFERFAQFLQSPVSDGSGQTILQRFGALVADGSFGYKSPQPRGNGLNPQANTVHVRSLVRTGTGSIDVAAAADVDLRNGANPVTRNQNGGKSAASAGLVAQVGGTAIYTAGHVVNPAAISARVAGTNQFLTIDPTAYLPQADLRTNLWVPDNTGRLQTNPVFASGGGSIGVRALNDVLGRRDVWSEAFNATGGKKSIGGTDRDYTDLDMVGAGDQRWRTGNMGDIGSTGLATTIRVNAQQFSSGLGTLGGGDIGVEAGGDARELTVALDTTVATGDVGSSFGSMVFGGGNLDVVVGHDVAGGRFDISTGEANIRAGGDIGSSGLMTLLPRQGKLSDVQEANLPEIRLTDAVVSLKAGGDIALGKITALGVNRKEITTGSPASVTESALGYYTGNSAVVAQSTGDFSIRGGPVIAQTPANLLKVLPSTLDVTSFSGDIDLGKLNNFLYPSVTGNLSLLAAGTLRSGAINLDDGDASLLPGIFSANRYDTAGDIVFGRRFGLPVTLPNTSDADRRAYHNQAITHANDKTPARIAVGGDLTDLTLFLSKQGRISAGRDIINMVFTGQNVGSEDITRITAGRDITATTTRTIATATYAPDRSLVQGNIFTLGGPGALFLEAGRNMGPFLNSATTYNGNVRKVDLTSTSSYAGGIIALGNEYNPWLAPKSADIYAFFGVGPGMNFAGLRETYVNPANTAALDGDLFEQNVDVFGNKTPDRTRPIYAPILIEWMQANQANALIATFGTTNVTAAQAYTAFAALPDLVQRRFLLDKVYFNELAEPSRPDGNSYLQYIRGYRAVETLFPASLGYTANDLSGASNGGARVSTGNLDLRLAAIETTRDSSITILGPGGNAVLGSVVRTSAQAAGRAYEPLLFGDDLTEGRPSNSGALPVLSIPIGYEGVLSLRGGAIHGFTDGDFRLNQSRLFSQQSGDIVLWSSNGDLNAGQGPKNAANVPPIVLRFSQNGGFEVDTASGVVGAGIAGFAGIRRLDPATGQFVLVDVLNDTDAVTAQAELKRLFEENKELPPETQIVVNGKTYRRDAPAITLVAPVGTIDAGDAGVRASGDIFVAAAKVANADNFKVGGSSVGVPALTSTPAPATPASAASATANVFRANQNDNADQRSRITVDVLGVYNFNDTCIDDQGNPIENCQVAQ</sequence>
<dbReference type="Proteomes" id="UP000290958">
    <property type="component" value="Unassembled WGS sequence"/>
</dbReference>
<dbReference type="RefSeq" id="WP_129403437.1">
    <property type="nucleotide sequence ID" value="NZ_SBKP01000003.1"/>
</dbReference>
<evidence type="ECO:0000313" key="3">
    <source>
        <dbReference type="EMBL" id="RXR29900.1"/>
    </source>
</evidence>
<dbReference type="InterPro" id="IPR050909">
    <property type="entry name" value="Bact_Autotransporter_VF"/>
</dbReference>
<organism evidence="3 4">
    <name type="scientific">Sphingobium fluviale</name>
    <dbReference type="NCBI Taxonomy" id="2506423"/>
    <lineage>
        <taxon>Bacteria</taxon>
        <taxon>Pseudomonadati</taxon>
        <taxon>Pseudomonadota</taxon>
        <taxon>Alphaproteobacteria</taxon>
        <taxon>Sphingomonadales</taxon>
        <taxon>Sphingomonadaceae</taxon>
        <taxon>Sphingobium</taxon>
    </lineage>
</organism>
<dbReference type="InterPro" id="IPR008638">
    <property type="entry name" value="FhaB/CdiA-like_TPS"/>
</dbReference>
<feature type="chain" id="PRO_5020188993" evidence="1">
    <location>
        <begin position="40"/>
        <end position="4363"/>
    </location>
</feature>
<dbReference type="NCBIfam" id="TIGR01901">
    <property type="entry name" value="adhes_NPXG"/>
    <property type="match status" value="1"/>
</dbReference>
<accession>A0A4Q1KKJ6</accession>
<dbReference type="SMART" id="SM00912">
    <property type="entry name" value="Haemagg_act"/>
    <property type="match status" value="1"/>
</dbReference>
<evidence type="ECO:0000259" key="2">
    <source>
        <dbReference type="SMART" id="SM00912"/>
    </source>
</evidence>
<dbReference type="PANTHER" id="PTHR12338">
    <property type="entry name" value="AUTOTRANSPORTER"/>
    <property type="match status" value="1"/>
</dbReference>
<dbReference type="OrthoDB" id="1776524at2"/>
<comment type="caution">
    <text evidence="3">The sequence shown here is derived from an EMBL/GenBank/DDBJ whole genome shotgun (WGS) entry which is preliminary data.</text>
</comment>
<dbReference type="InterPro" id="IPR012334">
    <property type="entry name" value="Pectin_lyas_fold"/>
</dbReference>
<protein>
    <submittedName>
        <fullName evidence="3">Filamentous hemagglutinin N-terminal domain-containing protein</fullName>
    </submittedName>
</protein>
<keyword evidence="1" id="KW-0732">Signal</keyword>
<evidence type="ECO:0000313" key="4">
    <source>
        <dbReference type="Proteomes" id="UP000290958"/>
    </source>
</evidence>
<dbReference type="Gene3D" id="2.160.20.10">
    <property type="entry name" value="Single-stranded right-handed beta-helix, Pectin lyase-like"/>
    <property type="match status" value="1"/>
</dbReference>